<dbReference type="InterPro" id="IPR015915">
    <property type="entry name" value="Kelch-typ_b-propeller"/>
</dbReference>
<dbReference type="Pfam" id="PF24681">
    <property type="entry name" value="Kelch_KLHDC2_KLHL20_DRC7"/>
    <property type="match status" value="1"/>
</dbReference>
<dbReference type="InterPro" id="IPR006652">
    <property type="entry name" value="Kelch_1"/>
</dbReference>
<protein>
    <submittedName>
        <fullName evidence="3">Uncharacterized protein</fullName>
    </submittedName>
</protein>
<proteinExistence type="predicted"/>
<dbReference type="eggNOG" id="KOG4441">
    <property type="taxonomic scope" value="Eukaryota"/>
</dbReference>
<keyword evidence="2" id="KW-0677">Repeat</keyword>
<reference evidence="3 4" key="1">
    <citation type="journal article" date="2010" name="Science">
        <title>Genomic analysis of organismal complexity in the multicellular green alga Volvox carteri.</title>
        <authorList>
            <person name="Prochnik S.E."/>
            <person name="Umen J."/>
            <person name="Nedelcu A.M."/>
            <person name="Hallmann A."/>
            <person name="Miller S.M."/>
            <person name="Nishii I."/>
            <person name="Ferris P."/>
            <person name="Kuo A."/>
            <person name="Mitros T."/>
            <person name="Fritz-Laylin L.K."/>
            <person name="Hellsten U."/>
            <person name="Chapman J."/>
            <person name="Simakov O."/>
            <person name="Rensing S.A."/>
            <person name="Terry A."/>
            <person name="Pangilinan J."/>
            <person name="Kapitonov V."/>
            <person name="Jurka J."/>
            <person name="Salamov A."/>
            <person name="Shapiro H."/>
            <person name="Schmutz J."/>
            <person name="Grimwood J."/>
            <person name="Lindquist E."/>
            <person name="Lucas S."/>
            <person name="Grigoriev I.V."/>
            <person name="Schmitt R."/>
            <person name="Kirk D."/>
            <person name="Rokhsar D.S."/>
        </authorList>
    </citation>
    <scope>NUCLEOTIDE SEQUENCE [LARGE SCALE GENOMIC DNA]</scope>
    <source>
        <strain evidence="4">f. Nagariensis / Eve</strain>
    </source>
</reference>
<dbReference type="STRING" id="3068.D8TWZ3"/>
<dbReference type="PANTHER" id="PTHR24412:SF489">
    <property type="entry name" value="RING FINGER DOMAIN AND KELCH REPEAT-CONTAINING PROTEIN DDB_G0271372"/>
    <property type="match status" value="1"/>
</dbReference>
<evidence type="ECO:0000256" key="1">
    <source>
        <dbReference type="ARBA" id="ARBA00022441"/>
    </source>
</evidence>
<dbReference type="RefSeq" id="XP_002950926.1">
    <property type="nucleotide sequence ID" value="XM_002950880.1"/>
</dbReference>
<dbReference type="EMBL" id="GL378342">
    <property type="protein sequence ID" value="EFJ47820.1"/>
    <property type="molecule type" value="Genomic_DNA"/>
</dbReference>
<evidence type="ECO:0000313" key="4">
    <source>
        <dbReference type="Proteomes" id="UP000001058"/>
    </source>
</evidence>
<dbReference type="SMART" id="SM00612">
    <property type="entry name" value="Kelch"/>
    <property type="match status" value="3"/>
</dbReference>
<dbReference type="PANTHER" id="PTHR24412">
    <property type="entry name" value="KELCH PROTEIN"/>
    <property type="match status" value="1"/>
</dbReference>
<dbReference type="AlphaFoldDB" id="D8TWZ3"/>
<evidence type="ECO:0000256" key="2">
    <source>
        <dbReference type="ARBA" id="ARBA00022737"/>
    </source>
</evidence>
<gene>
    <name evidence="3" type="ORF">VOLCADRAFT_91401</name>
</gene>
<sequence length="420" mass="45070">MALTAAAHRCRGLLTLSTCRPGSSPLLLLLLSDVNVSWTDVASMPYAIGESSAAILKGAKGEPLLLVMGFHHIEKNATKATMVLDIDANVWSVCSKAQRPFVGHHMAAATYGNKLYLIGGYLNGTTENMQIYDPVEDKWAVGPKPPFKTGAAVAEAIGDTIYYCGGLDEGNERSGKPIDKCAKFHVPSNTWLPMAYMPYAVHHASAATDGKLFYVFAGRDSIAGTSTNPVNYTQIYDPESDTWKSNTDADGPAATPAGRGGMGGAAYYEGYFYVMGGEVKCSRTWMGRCPNNKLTLTSLGVFYRIDSATGLYSSRVPAMIAAHTLSPTWAVCRYNPRTNTWDRGLPGMSVGRHGAFPVVGPRPKGGNPGGTGDVVFVCAAHRDLRLSTTVLIKGLHNFTVGPSGCRKLRVQLLLPYLTFV</sequence>
<keyword evidence="4" id="KW-1185">Reference proteome</keyword>
<dbReference type="InParanoid" id="D8TWZ3"/>
<dbReference type="Proteomes" id="UP000001058">
    <property type="component" value="Unassembled WGS sequence"/>
</dbReference>
<keyword evidence="1" id="KW-0880">Kelch repeat</keyword>
<dbReference type="GeneID" id="9618425"/>
<accession>D8TWZ3</accession>
<dbReference type="OrthoDB" id="530324at2759"/>
<evidence type="ECO:0000313" key="3">
    <source>
        <dbReference type="EMBL" id="EFJ47820.1"/>
    </source>
</evidence>
<name>D8TWZ3_VOLCA</name>
<dbReference type="KEGG" id="vcn:VOLCADRAFT_91401"/>
<dbReference type="SUPFAM" id="SSF117281">
    <property type="entry name" value="Kelch motif"/>
    <property type="match status" value="2"/>
</dbReference>
<dbReference type="Gene3D" id="2.120.10.80">
    <property type="entry name" value="Kelch-type beta propeller"/>
    <property type="match status" value="2"/>
</dbReference>
<organism evidence="4">
    <name type="scientific">Volvox carteri f. nagariensis</name>
    <dbReference type="NCBI Taxonomy" id="3068"/>
    <lineage>
        <taxon>Eukaryota</taxon>
        <taxon>Viridiplantae</taxon>
        <taxon>Chlorophyta</taxon>
        <taxon>core chlorophytes</taxon>
        <taxon>Chlorophyceae</taxon>
        <taxon>CS clade</taxon>
        <taxon>Chlamydomonadales</taxon>
        <taxon>Volvocaceae</taxon>
        <taxon>Volvox</taxon>
    </lineage>
</organism>